<name>A0AAW1TSL0_9CUCU</name>
<accession>A0AAW1TSL0</accession>
<organism evidence="1 2">
    <name type="scientific">Henosepilachna vigintioctopunctata</name>
    <dbReference type="NCBI Taxonomy" id="420089"/>
    <lineage>
        <taxon>Eukaryota</taxon>
        <taxon>Metazoa</taxon>
        <taxon>Ecdysozoa</taxon>
        <taxon>Arthropoda</taxon>
        <taxon>Hexapoda</taxon>
        <taxon>Insecta</taxon>
        <taxon>Pterygota</taxon>
        <taxon>Neoptera</taxon>
        <taxon>Endopterygota</taxon>
        <taxon>Coleoptera</taxon>
        <taxon>Polyphaga</taxon>
        <taxon>Cucujiformia</taxon>
        <taxon>Coccinelloidea</taxon>
        <taxon>Coccinellidae</taxon>
        <taxon>Epilachninae</taxon>
        <taxon>Epilachnini</taxon>
        <taxon>Henosepilachna</taxon>
    </lineage>
</organism>
<proteinExistence type="predicted"/>
<sequence>MRWLYLRAYDDPSVETPVVEIEIDSDIYSYRNAVTAAPKLHSIDKIDPKSSANENHDTIERKPYKHPTVICTGSKEGNPTFQVKGVVKRKWVYVCGQNLWTRSNRNRHERIFDRFDSVVVPSDALFELLLKPESWPNGVVLREFNFKNFFRAGKRKSDE</sequence>
<gene>
    <name evidence="1" type="ORF">WA026_006226</name>
</gene>
<dbReference type="AlphaFoldDB" id="A0AAW1TSL0"/>
<dbReference type="EMBL" id="JARQZJ010000002">
    <property type="protein sequence ID" value="KAK9870134.1"/>
    <property type="molecule type" value="Genomic_DNA"/>
</dbReference>
<evidence type="ECO:0000313" key="1">
    <source>
        <dbReference type="EMBL" id="KAK9870134.1"/>
    </source>
</evidence>
<keyword evidence="2" id="KW-1185">Reference proteome</keyword>
<protein>
    <submittedName>
        <fullName evidence="1">Uncharacterized protein</fullName>
    </submittedName>
</protein>
<reference evidence="1 2" key="1">
    <citation type="submission" date="2023-03" db="EMBL/GenBank/DDBJ databases">
        <title>Genome insight into feeding habits of ladybird beetles.</title>
        <authorList>
            <person name="Li H.-S."/>
            <person name="Huang Y.-H."/>
            <person name="Pang H."/>
        </authorList>
    </citation>
    <scope>NUCLEOTIDE SEQUENCE [LARGE SCALE GENOMIC DNA]</scope>
    <source>
        <strain evidence="1">SYSU_2023b</strain>
        <tissue evidence="1">Whole body</tissue>
    </source>
</reference>
<comment type="caution">
    <text evidence="1">The sequence shown here is derived from an EMBL/GenBank/DDBJ whole genome shotgun (WGS) entry which is preliminary data.</text>
</comment>
<dbReference type="Proteomes" id="UP001431783">
    <property type="component" value="Unassembled WGS sequence"/>
</dbReference>
<evidence type="ECO:0000313" key="2">
    <source>
        <dbReference type="Proteomes" id="UP001431783"/>
    </source>
</evidence>